<evidence type="ECO:0000313" key="4">
    <source>
        <dbReference type="EMBL" id="CAF3551028.1"/>
    </source>
</evidence>
<evidence type="ECO:0000313" key="5">
    <source>
        <dbReference type="Proteomes" id="UP000663882"/>
    </source>
</evidence>
<dbReference type="EMBL" id="CAJNOO010000050">
    <property type="protein sequence ID" value="CAF0770889.1"/>
    <property type="molecule type" value="Genomic_DNA"/>
</dbReference>
<dbReference type="Proteomes" id="UP000663823">
    <property type="component" value="Unassembled WGS sequence"/>
</dbReference>
<keyword evidence="1" id="KW-0472">Membrane</keyword>
<reference evidence="3" key="1">
    <citation type="submission" date="2021-02" db="EMBL/GenBank/DDBJ databases">
        <authorList>
            <person name="Nowell W R."/>
        </authorList>
    </citation>
    <scope>NUCLEOTIDE SEQUENCE</scope>
</reference>
<name>A0A813QTA5_9BILA</name>
<evidence type="ECO:0000256" key="1">
    <source>
        <dbReference type="SAM" id="Phobius"/>
    </source>
</evidence>
<dbReference type="Proteomes" id="UP000663882">
    <property type="component" value="Unassembled WGS sequence"/>
</dbReference>
<evidence type="ECO:0000313" key="3">
    <source>
        <dbReference type="EMBL" id="CAF0770889.1"/>
    </source>
</evidence>
<keyword evidence="1" id="KW-0812">Transmembrane</keyword>
<sequence length="376" mass="44767">MMAKFTILINIIISLLIFLIHLSSVMSINDQCDDKIFILISKKNIFLFNFDSQHDYSPSIIYETKLNTTIENGSFNKRINTIILLINQLNETYSIVTLNVYDTIYNYWLEKSNNIKYSSYIYISLGQRYLYVLDNQTMLLQIFTLPLTLTSYKENYLINLPKTQTILNYVIDEIFDFLWILFENIQPQLYICQLKTFNCYLYMNLINLNQPLQLYINWKYQKLYINSKNSLIIFDYNQNHTDYTIHNLNSTQENQIQFLTICEKTNFIEYITIDYTNKQQICLQTCQYLPLILNDTNRIHTIQRLSISSNIFYCSQQRRIAKIIILILILIDIAVILAIIIWLAYKYFYQSTLKENERQMSSGTVWTADKDSVTHF</sequence>
<feature type="signal peptide" evidence="2">
    <location>
        <begin position="1"/>
        <end position="27"/>
    </location>
</feature>
<feature type="transmembrane region" description="Helical" evidence="1">
    <location>
        <begin position="323"/>
        <end position="345"/>
    </location>
</feature>
<protein>
    <recommendedName>
        <fullName evidence="6">Transmembrane protein</fullName>
    </recommendedName>
</protein>
<dbReference type="OrthoDB" id="10005182at2759"/>
<dbReference type="EMBL" id="CAJOAX010000255">
    <property type="protein sequence ID" value="CAF3551028.1"/>
    <property type="molecule type" value="Genomic_DNA"/>
</dbReference>
<proteinExistence type="predicted"/>
<accession>A0A813QTA5</accession>
<evidence type="ECO:0008006" key="6">
    <source>
        <dbReference type="Google" id="ProtNLM"/>
    </source>
</evidence>
<evidence type="ECO:0000256" key="2">
    <source>
        <dbReference type="SAM" id="SignalP"/>
    </source>
</evidence>
<keyword evidence="1" id="KW-1133">Transmembrane helix</keyword>
<gene>
    <name evidence="4" type="ORF">OTI717_LOCUS4301</name>
    <name evidence="3" type="ORF">RFH988_LOCUS2360</name>
</gene>
<organism evidence="3 5">
    <name type="scientific">Rotaria sordida</name>
    <dbReference type="NCBI Taxonomy" id="392033"/>
    <lineage>
        <taxon>Eukaryota</taxon>
        <taxon>Metazoa</taxon>
        <taxon>Spiralia</taxon>
        <taxon>Gnathifera</taxon>
        <taxon>Rotifera</taxon>
        <taxon>Eurotatoria</taxon>
        <taxon>Bdelloidea</taxon>
        <taxon>Philodinida</taxon>
        <taxon>Philodinidae</taxon>
        <taxon>Rotaria</taxon>
    </lineage>
</organism>
<keyword evidence="2" id="KW-0732">Signal</keyword>
<dbReference type="AlphaFoldDB" id="A0A813QTA5"/>
<feature type="chain" id="PRO_5036409219" description="Transmembrane protein" evidence="2">
    <location>
        <begin position="28"/>
        <end position="376"/>
    </location>
</feature>
<comment type="caution">
    <text evidence="3">The sequence shown here is derived from an EMBL/GenBank/DDBJ whole genome shotgun (WGS) entry which is preliminary data.</text>
</comment>